<dbReference type="Proteomes" id="UP000284605">
    <property type="component" value="Unassembled WGS sequence"/>
</dbReference>
<gene>
    <name evidence="1" type="ORF">D3874_06100</name>
</gene>
<protein>
    <recommendedName>
        <fullName evidence="3">DUF2793 domain-containing protein</fullName>
    </recommendedName>
</protein>
<evidence type="ECO:0000313" key="2">
    <source>
        <dbReference type="Proteomes" id="UP000284605"/>
    </source>
</evidence>
<comment type="caution">
    <text evidence="1">The sequence shown here is derived from an EMBL/GenBank/DDBJ whole genome shotgun (WGS) entry which is preliminary data.</text>
</comment>
<proteinExistence type="predicted"/>
<organism evidence="1 2">
    <name type="scientific">Oleomonas cavernae</name>
    <dbReference type="NCBI Taxonomy" id="2320859"/>
    <lineage>
        <taxon>Bacteria</taxon>
        <taxon>Pseudomonadati</taxon>
        <taxon>Pseudomonadota</taxon>
        <taxon>Alphaproteobacteria</taxon>
        <taxon>Acetobacterales</taxon>
        <taxon>Acetobacteraceae</taxon>
        <taxon>Oleomonas</taxon>
    </lineage>
</organism>
<name>A0A418W9F2_9PROT</name>
<dbReference type="AlphaFoldDB" id="A0A418W9F2"/>
<evidence type="ECO:0008006" key="3">
    <source>
        <dbReference type="Google" id="ProtNLM"/>
    </source>
</evidence>
<accession>A0A418W9F2</accession>
<dbReference type="RefSeq" id="WP_119777291.1">
    <property type="nucleotide sequence ID" value="NZ_QYUK01000011.1"/>
</dbReference>
<dbReference type="EMBL" id="QYUK01000011">
    <property type="protein sequence ID" value="RJF86645.1"/>
    <property type="molecule type" value="Genomic_DNA"/>
</dbReference>
<dbReference type="OrthoDB" id="10009934at2"/>
<evidence type="ECO:0000313" key="1">
    <source>
        <dbReference type="EMBL" id="RJF86645.1"/>
    </source>
</evidence>
<reference evidence="1 2" key="1">
    <citation type="submission" date="2018-09" db="EMBL/GenBank/DDBJ databases">
        <authorList>
            <person name="Zhu H."/>
        </authorList>
    </citation>
    <scope>NUCLEOTIDE SEQUENCE [LARGE SCALE GENOMIC DNA]</scope>
    <source>
        <strain evidence="1 2">K1W22B-8</strain>
    </source>
</reference>
<sequence length="507" mass="51014">MTIDVSSDRVFQATLGATVGAYAISLDAGTQPADTFIVVVLRLIQGTAGGRALLPASGITWANGYVPGINPAPGAVADIEYTSYDSGVSWTAVVIDIITAWPPGVVTSVGLSAPPEFATGAPVTGVGTLSLTALAQAAGKVWAGPTTGAAAAPGFRALVAADLAAALAAPPAIGTTTPAAAAFTTAAHGIGNANAPSVGVGYTNVGLFAPAASALGFAAGGQVGYVDAAKRWLLATTSVAAQTPIPNTAPRLQILGSDAGTSIFLARYASSPIQNPAIIQGKSSGAVGVHGAVTAGDTLGRNIVVGSDGTDWQNAAELRFTVEGTVAAGIVPGRINFYVTDSGGTQRLRLAVDSAGNLKMGGENIVVDANRALYLPSFTVAGLPTAAAVGAMAYVTDLGGGVGGPVCWDGAFWRRLKETGSQTITANANQTLTVLSQQPVIITGGTWTANRTYTLSTTRAYNGARFRIVHMVAGFTVTIGSKTLSQNQFAEFEYDGTTWNPIGAGSL</sequence>
<keyword evidence="2" id="KW-1185">Reference proteome</keyword>